<protein>
    <submittedName>
        <fullName evidence="1">Uncharacterized protein</fullName>
    </submittedName>
</protein>
<proteinExistence type="predicted"/>
<dbReference type="AlphaFoldDB" id="A0A218XWH0"/>
<dbReference type="EMBL" id="MTKT01000785">
    <property type="protein sequence ID" value="OWM88861.1"/>
    <property type="molecule type" value="Genomic_DNA"/>
</dbReference>
<gene>
    <name evidence="1" type="ORF">CDL15_Pgr020815</name>
</gene>
<sequence>MRAVDISYAPVEVFDQLRSIVTLTAIDVWKFAYVKDLSMEVECHQDYGRRRSNVKNGPAVQDAINTDLFSKPFTAIVVFYFPPSTSARNEYVVLYYTAIHIGIIERPEDLLLVLDRIKAQ</sequence>
<dbReference type="Proteomes" id="UP000197138">
    <property type="component" value="Unassembled WGS sequence"/>
</dbReference>
<name>A0A218XWH0_PUNGR</name>
<evidence type="ECO:0000313" key="1">
    <source>
        <dbReference type="EMBL" id="OWM88861.1"/>
    </source>
</evidence>
<accession>A0A218XWH0</accession>
<comment type="caution">
    <text evidence="1">The sequence shown here is derived from an EMBL/GenBank/DDBJ whole genome shotgun (WGS) entry which is preliminary data.</text>
</comment>
<evidence type="ECO:0000313" key="2">
    <source>
        <dbReference type="Proteomes" id="UP000197138"/>
    </source>
</evidence>
<organism evidence="1 2">
    <name type="scientific">Punica granatum</name>
    <name type="common">Pomegranate</name>
    <dbReference type="NCBI Taxonomy" id="22663"/>
    <lineage>
        <taxon>Eukaryota</taxon>
        <taxon>Viridiplantae</taxon>
        <taxon>Streptophyta</taxon>
        <taxon>Embryophyta</taxon>
        <taxon>Tracheophyta</taxon>
        <taxon>Spermatophyta</taxon>
        <taxon>Magnoliopsida</taxon>
        <taxon>eudicotyledons</taxon>
        <taxon>Gunneridae</taxon>
        <taxon>Pentapetalae</taxon>
        <taxon>rosids</taxon>
        <taxon>malvids</taxon>
        <taxon>Myrtales</taxon>
        <taxon>Lythraceae</taxon>
        <taxon>Punica</taxon>
    </lineage>
</organism>
<reference evidence="2" key="1">
    <citation type="journal article" date="2017" name="Plant J.">
        <title>The pomegranate (Punica granatum L.) genome and the genomics of punicalagin biosynthesis.</title>
        <authorList>
            <person name="Qin G."/>
            <person name="Xu C."/>
            <person name="Ming R."/>
            <person name="Tang H."/>
            <person name="Guyot R."/>
            <person name="Kramer E.M."/>
            <person name="Hu Y."/>
            <person name="Yi X."/>
            <person name="Qi Y."/>
            <person name="Xu X."/>
            <person name="Gao Z."/>
            <person name="Pan H."/>
            <person name="Jian J."/>
            <person name="Tian Y."/>
            <person name="Yue Z."/>
            <person name="Xu Y."/>
        </authorList>
    </citation>
    <scope>NUCLEOTIDE SEQUENCE [LARGE SCALE GENOMIC DNA]</scope>
    <source>
        <strain evidence="2">cv. Dabenzi</strain>
    </source>
</reference>